<reference evidence="4 5" key="1">
    <citation type="submission" date="2016-03" db="EMBL/GenBank/DDBJ databases">
        <authorList>
            <consortium name="Pathogen Informatics"/>
        </authorList>
    </citation>
    <scope>NUCLEOTIDE SEQUENCE [LARGE SCALE GENOMIC DNA]</scope>
    <source>
        <strain evidence="5">e1527</strain>
    </source>
</reference>
<evidence type="ECO:0000256" key="1">
    <source>
        <dbReference type="ARBA" id="ARBA00006484"/>
    </source>
</evidence>
<protein>
    <submittedName>
        <fullName evidence="4">Short-chain dehydrogenase/reductase SDR</fullName>
        <ecNumber evidence="4">1.1.1.276</ecNumber>
    </submittedName>
</protein>
<dbReference type="PIRSF" id="PIRSF000126">
    <property type="entry name" value="11-beta-HSD1"/>
    <property type="match status" value="1"/>
</dbReference>
<dbReference type="Pfam" id="PF00106">
    <property type="entry name" value="adh_short"/>
    <property type="match status" value="1"/>
</dbReference>
<dbReference type="Gene3D" id="3.40.50.720">
    <property type="entry name" value="NAD(P)-binding Rossmann-like Domain"/>
    <property type="match status" value="1"/>
</dbReference>
<dbReference type="AlphaFoldDB" id="A0A822WPK3"/>
<dbReference type="Proteomes" id="UP000076063">
    <property type="component" value="Unassembled WGS sequence"/>
</dbReference>
<dbReference type="PRINTS" id="PR00080">
    <property type="entry name" value="SDRFAMILY"/>
</dbReference>
<comment type="caution">
    <text evidence="4">The sequence shown here is derived from an EMBL/GenBank/DDBJ whole genome shotgun (WGS) entry which is preliminary data.</text>
</comment>
<evidence type="ECO:0000313" key="4">
    <source>
        <dbReference type="EMBL" id="CZX23230.1"/>
    </source>
</evidence>
<dbReference type="GO" id="GO:0031132">
    <property type="term" value="F:serine 3-dehydrogenase activity"/>
    <property type="evidence" value="ECO:0007669"/>
    <property type="project" value="UniProtKB-EC"/>
</dbReference>
<gene>
    <name evidence="4" type="primary">sdh_2</name>
    <name evidence="4" type="ORF">SAMEA2273372_01034</name>
</gene>
<dbReference type="PANTHER" id="PTHR43086">
    <property type="entry name" value="VERY-LONG-CHAIN 3-OXOOACYL-COA REDUCTASE"/>
    <property type="match status" value="1"/>
</dbReference>
<dbReference type="EC" id="1.1.1.276" evidence="4"/>
<organism evidence="4 5">
    <name type="scientific">Enterobacter bugandensis</name>
    <dbReference type="NCBI Taxonomy" id="881260"/>
    <lineage>
        <taxon>Bacteria</taxon>
        <taxon>Pseudomonadati</taxon>
        <taxon>Pseudomonadota</taxon>
        <taxon>Gammaproteobacteria</taxon>
        <taxon>Enterobacterales</taxon>
        <taxon>Enterobacteriaceae</taxon>
        <taxon>Enterobacter</taxon>
    </lineage>
</organism>
<dbReference type="SUPFAM" id="SSF51735">
    <property type="entry name" value="NAD(P)-binding Rossmann-fold domains"/>
    <property type="match status" value="1"/>
</dbReference>
<dbReference type="PANTHER" id="PTHR43086:SF3">
    <property type="entry name" value="NADP-DEPENDENT 3-HYDROXY ACID DEHYDROGENASE YDFG"/>
    <property type="match status" value="1"/>
</dbReference>
<evidence type="ECO:0000256" key="3">
    <source>
        <dbReference type="RuleBase" id="RU000363"/>
    </source>
</evidence>
<evidence type="ECO:0000313" key="5">
    <source>
        <dbReference type="Proteomes" id="UP000076063"/>
    </source>
</evidence>
<dbReference type="InterPro" id="IPR036291">
    <property type="entry name" value="NAD(P)-bd_dom_sf"/>
</dbReference>
<name>A0A822WPK3_9ENTR</name>
<evidence type="ECO:0000256" key="2">
    <source>
        <dbReference type="ARBA" id="ARBA00023002"/>
    </source>
</evidence>
<dbReference type="PRINTS" id="PR00081">
    <property type="entry name" value="GDHRDH"/>
</dbReference>
<proteinExistence type="inferred from homology"/>
<dbReference type="CDD" id="cd05233">
    <property type="entry name" value="SDR_c"/>
    <property type="match status" value="1"/>
</dbReference>
<comment type="similarity">
    <text evidence="1 3">Belongs to the short-chain dehydrogenases/reductases (SDR) family.</text>
</comment>
<accession>A0A822WPK3</accession>
<dbReference type="InterPro" id="IPR002347">
    <property type="entry name" value="SDR_fam"/>
</dbReference>
<keyword evidence="2 4" id="KW-0560">Oxidoreductase</keyword>
<sequence>MMTTQITTALITGASSGIGAVYADRLAARGANLVLVARREDRLKTLAADLRARYGVAVAILVADLSDEAGIRAVENELRHNTAIDTLVNNAGTAQMAPFLAGDVAQHQAINTLNTTALMRLTYAILPRLAQNNRGTLINIASVLSLHVRAGSALYSATKAWVLSFTRGLQEEFADSSVRIQAVLPAATATEIWSHSGVTVNDLPEGSVMTTDDMVDASLAGLDQGEQITIPPMHDAALWDRYEAARLELFNSARTGVPAPRYVKQ</sequence>
<dbReference type="EMBL" id="FJZI01000002">
    <property type="protein sequence ID" value="CZX23230.1"/>
    <property type="molecule type" value="Genomic_DNA"/>
</dbReference>